<reference evidence="1 2" key="1">
    <citation type="submission" date="2020-07" db="EMBL/GenBank/DDBJ databases">
        <title>Moheibacter lacus sp. nov., a member of the family Flavobacteriaceae isolated from freshwater lake sediment.</title>
        <authorList>
            <person name="Liu Y."/>
        </authorList>
    </citation>
    <scope>NUCLEOTIDE SEQUENCE [LARGE SCALE GENOMIC DNA]</scope>
    <source>
        <strain evidence="1 2">BDHS18</strain>
    </source>
</reference>
<evidence type="ECO:0000313" key="2">
    <source>
        <dbReference type="Proteomes" id="UP000552241"/>
    </source>
</evidence>
<dbReference type="RefSeq" id="WP_182044179.1">
    <property type="nucleotide sequence ID" value="NZ_JACDZE010000005.1"/>
</dbReference>
<comment type="caution">
    <text evidence="1">The sequence shown here is derived from an EMBL/GenBank/DDBJ whole genome shotgun (WGS) entry which is preliminary data.</text>
</comment>
<name>A0A838ZUB9_9FLAO</name>
<accession>A0A838ZUB9</accession>
<proteinExistence type="predicted"/>
<dbReference type="EMBL" id="JACDZE010000005">
    <property type="protein sequence ID" value="MBA5630573.1"/>
    <property type="molecule type" value="Genomic_DNA"/>
</dbReference>
<organism evidence="1 2">
    <name type="scientific">Moheibacter lacus</name>
    <dbReference type="NCBI Taxonomy" id="2745851"/>
    <lineage>
        <taxon>Bacteria</taxon>
        <taxon>Pseudomonadati</taxon>
        <taxon>Bacteroidota</taxon>
        <taxon>Flavobacteriia</taxon>
        <taxon>Flavobacteriales</taxon>
        <taxon>Weeksellaceae</taxon>
        <taxon>Moheibacter</taxon>
    </lineage>
</organism>
<sequence length="148" mass="17793">MKKIYIVVFYIFIMISCKNHFSLERYIDDGDMVLWGISEYLYYDEIHDVFNDYYFGSNGIFFEIENECSVPIVYQEGWKKEDSKGKWYINEELMEMTIDSKNEYLNGTYKICVDENDKTLRLKSDSVKIILKRPYPSSSQIKNKWKCK</sequence>
<gene>
    <name evidence="1" type="ORF">HU137_12405</name>
</gene>
<dbReference type="PROSITE" id="PS51257">
    <property type="entry name" value="PROKAR_LIPOPROTEIN"/>
    <property type="match status" value="1"/>
</dbReference>
<dbReference type="AlphaFoldDB" id="A0A838ZUB9"/>
<dbReference type="Proteomes" id="UP000552241">
    <property type="component" value="Unassembled WGS sequence"/>
</dbReference>
<keyword evidence="2" id="KW-1185">Reference proteome</keyword>
<evidence type="ECO:0000313" key="1">
    <source>
        <dbReference type="EMBL" id="MBA5630573.1"/>
    </source>
</evidence>
<protein>
    <submittedName>
        <fullName evidence="1">Uncharacterized protein</fullName>
    </submittedName>
</protein>